<proteinExistence type="predicted"/>
<dbReference type="KEGG" id="lug:FPZ22_03925"/>
<keyword evidence="1" id="KW-1133">Transmembrane helix</keyword>
<dbReference type="NCBIfam" id="TIGR02523">
    <property type="entry name" value="type_IV_pilV"/>
    <property type="match status" value="1"/>
</dbReference>
<dbReference type="Proteomes" id="UP000316584">
    <property type="component" value="Chromosome"/>
</dbReference>
<keyword evidence="1" id="KW-0812">Transmembrane</keyword>
<dbReference type="AlphaFoldDB" id="A0A518N7G1"/>
<dbReference type="NCBIfam" id="TIGR02532">
    <property type="entry name" value="IV_pilin_GFxxxE"/>
    <property type="match status" value="1"/>
</dbReference>
<keyword evidence="1" id="KW-0472">Membrane</keyword>
<dbReference type="OrthoDB" id="5298127at2"/>
<sequence length="146" mass="15236">MIGSVRRQAGATLIEVLIAVLIMAIGLLGVAAIQAVALRNSQASVERTQAVIQSYSILDAMRSNVTAARSGAYNLPKACTSPSPGTRAQSDLKFWVDSLKATVGQAACGSVQCDVTSAVCIVTVFWDESRATAGTESMNVVTTSRL</sequence>
<protein>
    <submittedName>
        <fullName evidence="2">Type IV pilus modification protein PilV</fullName>
    </submittedName>
</protein>
<dbReference type="InterPro" id="IPR013362">
    <property type="entry name" value="Pilus_4_PilV"/>
</dbReference>
<name>A0A518N7G1_9GAMM</name>
<evidence type="ECO:0000313" key="2">
    <source>
        <dbReference type="EMBL" id="QDW67832.1"/>
    </source>
</evidence>
<gene>
    <name evidence="2" type="primary">pilV</name>
    <name evidence="2" type="ORF">FPZ22_03925</name>
</gene>
<evidence type="ECO:0000256" key="1">
    <source>
        <dbReference type="SAM" id="Phobius"/>
    </source>
</evidence>
<dbReference type="EMBL" id="CP042218">
    <property type="protein sequence ID" value="QDW67832.1"/>
    <property type="molecule type" value="Genomic_DNA"/>
</dbReference>
<accession>A0A518N7G1</accession>
<evidence type="ECO:0000313" key="3">
    <source>
        <dbReference type="Proteomes" id="UP000316584"/>
    </source>
</evidence>
<reference evidence="2 3" key="1">
    <citation type="submission" date="2019-07" db="EMBL/GenBank/DDBJ databases">
        <title>Full genome sequence of Luteimonas sp. Gr-4.</title>
        <authorList>
            <person name="Im W.-T."/>
        </authorList>
    </citation>
    <scope>NUCLEOTIDE SEQUENCE [LARGE SCALE GENOMIC DNA]</scope>
    <source>
        <strain evidence="2 3">Gr-4</strain>
    </source>
</reference>
<feature type="transmembrane region" description="Helical" evidence="1">
    <location>
        <begin position="12"/>
        <end position="37"/>
    </location>
</feature>
<dbReference type="Pfam" id="PF07963">
    <property type="entry name" value="N_methyl"/>
    <property type="match status" value="1"/>
</dbReference>
<dbReference type="InterPro" id="IPR012902">
    <property type="entry name" value="N_methyl_site"/>
</dbReference>
<keyword evidence="3" id="KW-1185">Reference proteome</keyword>
<organism evidence="2 3">
    <name type="scientific">Luteimonas granuli</name>
    <dbReference type="NCBI Taxonomy" id="1176533"/>
    <lineage>
        <taxon>Bacteria</taxon>
        <taxon>Pseudomonadati</taxon>
        <taxon>Pseudomonadota</taxon>
        <taxon>Gammaproteobacteria</taxon>
        <taxon>Lysobacterales</taxon>
        <taxon>Lysobacteraceae</taxon>
        <taxon>Luteimonas</taxon>
    </lineage>
</organism>